<accession>A0A1M5BDE2</accession>
<evidence type="ECO:0000259" key="2">
    <source>
        <dbReference type="Pfam" id="PF21522"/>
    </source>
</evidence>
<organism evidence="3 4">
    <name type="scientific">Desulforamulus putei DSM 12395</name>
    <dbReference type="NCBI Taxonomy" id="1121429"/>
    <lineage>
        <taxon>Bacteria</taxon>
        <taxon>Bacillati</taxon>
        <taxon>Bacillota</taxon>
        <taxon>Clostridia</taxon>
        <taxon>Eubacteriales</taxon>
        <taxon>Peptococcaceae</taxon>
        <taxon>Desulforamulus</taxon>
    </lineage>
</organism>
<proteinExistence type="predicted"/>
<dbReference type="Gene3D" id="3.30.420.40">
    <property type="match status" value="2"/>
</dbReference>
<evidence type="ECO:0000259" key="1">
    <source>
        <dbReference type="Pfam" id="PF17989"/>
    </source>
</evidence>
<evidence type="ECO:0000313" key="4">
    <source>
        <dbReference type="Proteomes" id="UP000184148"/>
    </source>
</evidence>
<dbReference type="InterPro" id="IPR049067">
    <property type="entry name" value="MreB-like_C"/>
</dbReference>
<dbReference type="Proteomes" id="UP000184148">
    <property type="component" value="Unassembled WGS sequence"/>
</dbReference>
<dbReference type="InterPro" id="IPR040607">
    <property type="entry name" value="ALP_N"/>
</dbReference>
<dbReference type="CDD" id="cd10227">
    <property type="entry name" value="ASKHA_NBD_ParM-like"/>
    <property type="match status" value="1"/>
</dbReference>
<evidence type="ECO:0000313" key="3">
    <source>
        <dbReference type="EMBL" id="SHF40347.1"/>
    </source>
</evidence>
<reference evidence="4" key="1">
    <citation type="submission" date="2016-11" db="EMBL/GenBank/DDBJ databases">
        <authorList>
            <person name="Varghese N."/>
            <person name="Submissions S."/>
        </authorList>
    </citation>
    <scope>NUCLEOTIDE SEQUENCE [LARGE SCALE GENOMIC DNA]</scope>
    <source>
        <strain evidence="4">DSM 12395</strain>
    </source>
</reference>
<protein>
    <submittedName>
        <fullName evidence="3">Plasmid segregation protein ParM</fullName>
    </submittedName>
</protein>
<dbReference type="OrthoDB" id="1883643at2"/>
<dbReference type="SUPFAM" id="SSF53067">
    <property type="entry name" value="Actin-like ATPase domain"/>
    <property type="match status" value="2"/>
</dbReference>
<feature type="domain" description="Actin-like protein N-terminal" evidence="1">
    <location>
        <begin position="5"/>
        <end position="136"/>
    </location>
</feature>
<keyword evidence="4" id="KW-1185">Reference proteome</keyword>
<gene>
    <name evidence="3" type="ORF">SAMN02745133_02548</name>
</gene>
<dbReference type="STRING" id="1121429.SAMN02745133_02548"/>
<sequence length="293" mass="32956">MIKLGVDNGNYNTKSSEGMLYASGYTASDKEFITPDMQLFYEGRYYAVGERRMRFQQDKTREPDTFILTLPAIADAMKRVGTTSAEIALGVGLPIGSYGTQKEAFRRYFLRDNVSFLFEGTSYRCRIAECKVFAQGHAALCRYYPQLKDYRSITLVDIGGYTVDILTLHDFRLDRSSCASLRMGTITLYSRIQDTLQRNDILLSDELITDAIRGDIQHADSKLIHVVVEQAVAAYCKELLNALRERGLDLRLPTVFAGGGAELLELMLRRSDLNTVAVLNRFANADGYKLLMG</sequence>
<dbReference type="Pfam" id="PF17989">
    <property type="entry name" value="ALP_N"/>
    <property type="match status" value="1"/>
</dbReference>
<name>A0A1M5BDE2_9FIRM</name>
<feature type="domain" description="Actin homologue MreB-like C-terminal" evidence="2">
    <location>
        <begin position="155"/>
        <end position="268"/>
    </location>
</feature>
<dbReference type="InterPro" id="IPR043129">
    <property type="entry name" value="ATPase_NBD"/>
</dbReference>
<dbReference type="AlphaFoldDB" id="A0A1M5BDE2"/>
<dbReference type="RefSeq" id="WP_073239763.1">
    <property type="nucleotide sequence ID" value="NZ_FQUY01000022.1"/>
</dbReference>
<dbReference type="Pfam" id="PF21522">
    <property type="entry name" value="MreB-like_C"/>
    <property type="match status" value="1"/>
</dbReference>
<dbReference type="EMBL" id="FQUY01000022">
    <property type="protein sequence ID" value="SHF40347.1"/>
    <property type="molecule type" value="Genomic_DNA"/>
</dbReference>